<accession>A0A1T4LEU4</accession>
<keyword evidence="3" id="KW-1003">Cell membrane</keyword>
<feature type="transmembrane region" description="Helical" evidence="7">
    <location>
        <begin position="101"/>
        <end position="121"/>
    </location>
</feature>
<evidence type="ECO:0000256" key="2">
    <source>
        <dbReference type="ARBA" id="ARBA00006386"/>
    </source>
</evidence>
<dbReference type="InterPro" id="IPR005524">
    <property type="entry name" value="DUF318"/>
</dbReference>
<gene>
    <name evidence="8" type="ORF">SAMN02745118_01105</name>
</gene>
<dbReference type="AlphaFoldDB" id="A0A1T4LEU4"/>
<dbReference type="STRING" id="142842.SAMN02745118_01105"/>
<dbReference type="InterPro" id="IPR052923">
    <property type="entry name" value="UPF0718"/>
</dbReference>
<dbReference type="PANTHER" id="PTHR34184:SF4">
    <property type="entry name" value="UPF0718 PROTEIN YCGR"/>
    <property type="match status" value="1"/>
</dbReference>
<feature type="transmembrane region" description="Helical" evidence="7">
    <location>
        <begin position="142"/>
        <end position="160"/>
    </location>
</feature>
<keyword evidence="6 7" id="KW-0472">Membrane</keyword>
<reference evidence="9" key="1">
    <citation type="submission" date="2017-02" db="EMBL/GenBank/DDBJ databases">
        <authorList>
            <person name="Varghese N."/>
            <person name="Submissions S."/>
        </authorList>
    </citation>
    <scope>NUCLEOTIDE SEQUENCE [LARGE SCALE GENOMIC DNA]</scope>
    <source>
        <strain evidence="9">ATCC BAA-73</strain>
    </source>
</reference>
<keyword evidence="9" id="KW-1185">Reference proteome</keyword>
<dbReference type="OrthoDB" id="5465282at2"/>
<keyword evidence="4 7" id="KW-0812">Transmembrane</keyword>
<comment type="similarity">
    <text evidence="2">Belongs to the UPF0718 family.</text>
</comment>
<dbReference type="GO" id="GO:0005886">
    <property type="term" value="C:plasma membrane"/>
    <property type="evidence" value="ECO:0007669"/>
    <property type="project" value="UniProtKB-SubCell"/>
</dbReference>
<evidence type="ECO:0000256" key="6">
    <source>
        <dbReference type="ARBA" id="ARBA00023136"/>
    </source>
</evidence>
<dbReference type="Proteomes" id="UP000190625">
    <property type="component" value="Unassembled WGS sequence"/>
</dbReference>
<evidence type="ECO:0000256" key="5">
    <source>
        <dbReference type="ARBA" id="ARBA00022989"/>
    </source>
</evidence>
<evidence type="ECO:0000256" key="7">
    <source>
        <dbReference type="SAM" id="Phobius"/>
    </source>
</evidence>
<evidence type="ECO:0000256" key="4">
    <source>
        <dbReference type="ARBA" id="ARBA00022692"/>
    </source>
</evidence>
<evidence type="ECO:0000256" key="3">
    <source>
        <dbReference type="ARBA" id="ARBA00022475"/>
    </source>
</evidence>
<evidence type="ECO:0000313" key="8">
    <source>
        <dbReference type="EMBL" id="SJZ53146.1"/>
    </source>
</evidence>
<dbReference type="PANTHER" id="PTHR34184">
    <property type="entry name" value="UPF0718 PROTEIN YCGR"/>
    <property type="match status" value="1"/>
</dbReference>
<dbReference type="RefSeq" id="WP_078809598.1">
    <property type="nucleotide sequence ID" value="NZ_FUWM01000008.1"/>
</dbReference>
<evidence type="ECO:0000256" key="1">
    <source>
        <dbReference type="ARBA" id="ARBA00004651"/>
    </source>
</evidence>
<evidence type="ECO:0000313" key="9">
    <source>
        <dbReference type="Proteomes" id="UP000190625"/>
    </source>
</evidence>
<feature type="transmembrane region" description="Helical" evidence="7">
    <location>
        <begin position="39"/>
        <end position="60"/>
    </location>
</feature>
<organism evidence="8 9">
    <name type="scientific">Selenihalanaerobacter shriftii</name>
    <dbReference type="NCBI Taxonomy" id="142842"/>
    <lineage>
        <taxon>Bacteria</taxon>
        <taxon>Bacillati</taxon>
        <taxon>Bacillota</taxon>
        <taxon>Clostridia</taxon>
        <taxon>Halanaerobiales</taxon>
        <taxon>Halobacteroidaceae</taxon>
        <taxon>Selenihalanaerobacter</taxon>
    </lineage>
</organism>
<comment type="subcellular location">
    <subcellularLocation>
        <location evidence="1">Cell membrane</location>
        <topology evidence="1">Multi-pass membrane protein</topology>
    </subcellularLocation>
</comment>
<keyword evidence="5 7" id="KW-1133">Transmembrane helix</keyword>
<proteinExistence type="inferred from homology"/>
<protein>
    <submittedName>
        <fullName evidence="8">Predicted permease</fullName>
    </submittedName>
</protein>
<dbReference type="Pfam" id="PF03773">
    <property type="entry name" value="ArsP_1"/>
    <property type="match status" value="1"/>
</dbReference>
<dbReference type="EMBL" id="FUWM01000008">
    <property type="protein sequence ID" value="SJZ53146.1"/>
    <property type="molecule type" value="Genomic_DNA"/>
</dbReference>
<name>A0A1T4LEU4_9FIRM</name>
<feature type="transmembrane region" description="Helical" evidence="7">
    <location>
        <begin position="72"/>
        <end position="95"/>
    </location>
</feature>
<sequence>MQRTIIVMVIIALILMMVAYFQASTLPLKGLEIGVEMTIKIIPLLIFAFIIAGYMQVLIPQEMITKWLGEESGFIGIMLGSIAGGIIPGGPYVSFPIAASFLKAGAELGTVVAFVAGKAFWSLSRLVMEVAILGPKLTAIRYGLTLVFPPLAGLLANLLFSRFSDDLVSRKAGEN</sequence>